<proteinExistence type="inferred from homology"/>
<keyword evidence="2" id="KW-0456">Lyase</keyword>
<reference evidence="4 5" key="1">
    <citation type="submission" date="2016-10" db="EMBL/GenBank/DDBJ databases">
        <authorList>
            <person name="de Groot N.N."/>
        </authorList>
    </citation>
    <scope>NUCLEOTIDE SEQUENCE [LARGE SCALE GENOMIC DNA]</scope>
    <source>
        <strain evidence="4 5">AB35.6</strain>
    </source>
</reference>
<sequence length="359" mass="37572">MLLDGIHVPLTTPFYPDGRLNLRKLEHNVRRLSLTPVSGLVALGSTGESASLTDDERAQVLRTVGAEAAKEKVLLAGIGLPSVFASLALAQVASEARFDAVMVEPPIEYGNLLWDDGNATTALLTYFEAIADASPLPVVLVSDAARVVLPIALMERLSGHPNVLGLLEQSSHISRVVQMRELTTSVARTVTTTITFTAATARMLHVPELAAAVGGSFVSAASLSGAAAGETAVATAPPVAALKTRTKQVGFQVLWAMAEGATEALRAGASGLLMPIASAVPQAAFEVWAAWKDGDVSLMKEKQGRLATAEQGIAPWDIPAIKAGSELSGYFGGRPRLPLLPVTGERAAEIATRLRGMRS</sequence>
<dbReference type="Pfam" id="PF00701">
    <property type="entry name" value="DHDPS"/>
    <property type="match status" value="1"/>
</dbReference>
<evidence type="ECO:0000256" key="1">
    <source>
        <dbReference type="ARBA" id="ARBA00007592"/>
    </source>
</evidence>
<dbReference type="InterPro" id="IPR013785">
    <property type="entry name" value="Aldolase_TIM"/>
</dbReference>
<dbReference type="Proteomes" id="UP000182409">
    <property type="component" value="Unassembled WGS sequence"/>
</dbReference>
<dbReference type="PANTHER" id="PTHR12128:SF66">
    <property type="entry name" value="4-HYDROXY-2-OXOGLUTARATE ALDOLASE, MITOCHONDRIAL"/>
    <property type="match status" value="1"/>
</dbReference>
<dbReference type="RefSeq" id="WP_074651892.1">
    <property type="nucleotide sequence ID" value="NZ_FNSD01000001.1"/>
</dbReference>
<keyword evidence="3" id="KW-0704">Schiff base</keyword>
<organism evidence="4 5">
    <name type="scientific">Terriglobus roseus</name>
    <dbReference type="NCBI Taxonomy" id="392734"/>
    <lineage>
        <taxon>Bacteria</taxon>
        <taxon>Pseudomonadati</taxon>
        <taxon>Acidobacteriota</taxon>
        <taxon>Terriglobia</taxon>
        <taxon>Terriglobales</taxon>
        <taxon>Acidobacteriaceae</taxon>
        <taxon>Terriglobus</taxon>
    </lineage>
</organism>
<gene>
    <name evidence="4" type="ORF">SAMN05443244_0145</name>
</gene>
<dbReference type="PROSITE" id="PS01295">
    <property type="entry name" value="ISPD"/>
    <property type="match status" value="1"/>
</dbReference>
<dbReference type="PROSITE" id="PS00665">
    <property type="entry name" value="DHDPS_1"/>
    <property type="match status" value="1"/>
</dbReference>
<dbReference type="AlphaFoldDB" id="A0A1H4IW64"/>
<dbReference type="InterPro" id="IPR002220">
    <property type="entry name" value="DapA-like"/>
</dbReference>
<dbReference type="GO" id="GO:0008299">
    <property type="term" value="P:isoprenoid biosynthetic process"/>
    <property type="evidence" value="ECO:0007669"/>
    <property type="project" value="InterPro"/>
</dbReference>
<dbReference type="OrthoDB" id="9782828at2"/>
<evidence type="ECO:0000313" key="4">
    <source>
        <dbReference type="EMBL" id="SEB38314.1"/>
    </source>
</evidence>
<dbReference type="SMART" id="SM01130">
    <property type="entry name" value="DHDPS"/>
    <property type="match status" value="1"/>
</dbReference>
<dbReference type="GO" id="GO:0008840">
    <property type="term" value="F:4-hydroxy-tetrahydrodipicolinate synthase activity"/>
    <property type="evidence" value="ECO:0007669"/>
    <property type="project" value="TreeGrafter"/>
</dbReference>
<evidence type="ECO:0000256" key="2">
    <source>
        <dbReference type="ARBA" id="ARBA00023239"/>
    </source>
</evidence>
<dbReference type="SUPFAM" id="SSF51569">
    <property type="entry name" value="Aldolase"/>
    <property type="match status" value="2"/>
</dbReference>
<name>A0A1H4IW64_9BACT</name>
<dbReference type="PANTHER" id="PTHR12128">
    <property type="entry name" value="DIHYDRODIPICOLINATE SYNTHASE"/>
    <property type="match status" value="1"/>
</dbReference>
<dbReference type="InterPro" id="IPR018294">
    <property type="entry name" value="ISPD_synthase_CS"/>
</dbReference>
<dbReference type="EMBL" id="FNSD01000001">
    <property type="protein sequence ID" value="SEB38314.1"/>
    <property type="molecule type" value="Genomic_DNA"/>
</dbReference>
<evidence type="ECO:0000313" key="5">
    <source>
        <dbReference type="Proteomes" id="UP000182409"/>
    </source>
</evidence>
<dbReference type="CDD" id="cd00408">
    <property type="entry name" value="DHDPS-like"/>
    <property type="match status" value="1"/>
</dbReference>
<dbReference type="Gene3D" id="3.20.20.70">
    <property type="entry name" value="Aldolase class I"/>
    <property type="match status" value="1"/>
</dbReference>
<protein>
    <submittedName>
        <fullName evidence="4">Dihydrodipicolinate synthetase family protein</fullName>
    </submittedName>
</protein>
<dbReference type="InterPro" id="IPR020624">
    <property type="entry name" value="Schiff_base-form_aldolases_CS"/>
</dbReference>
<evidence type="ECO:0000256" key="3">
    <source>
        <dbReference type="ARBA" id="ARBA00023270"/>
    </source>
</evidence>
<accession>A0A1H4IW64</accession>
<comment type="similarity">
    <text evidence="1">Belongs to the DapA family.</text>
</comment>